<organism evidence="1 2">
    <name type="scientific">Elysia crispata</name>
    <name type="common">lettuce slug</name>
    <dbReference type="NCBI Taxonomy" id="231223"/>
    <lineage>
        <taxon>Eukaryota</taxon>
        <taxon>Metazoa</taxon>
        <taxon>Spiralia</taxon>
        <taxon>Lophotrochozoa</taxon>
        <taxon>Mollusca</taxon>
        <taxon>Gastropoda</taxon>
        <taxon>Heterobranchia</taxon>
        <taxon>Euthyneura</taxon>
        <taxon>Panpulmonata</taxon>
        <taxon>Sacoglossa</taxon>
        <taxon>Placobranchoidea</taxon>
        <taxon>Plakobranchidae</taxon>
        <taxon>Elysia</taxon>
    </lineage>
</organism>
<evidence type="ECO:0000313" key="2">
    <source>
        <dbReference type="Proteomes" id="UP001283361"/>
    </source>
</evidence>
<protein>
    <submittedName>
        <fullName evidence="1">Uncharacterized protein</fullName>
    </submittedName>
</protein>
<comment type="caution">
    <text evidence="1">The sequence shown here is derived from an EMBL/GenBank/DDBJ whole genome shotgun (WGS) entry which is preliminary data.</text>
</comment>
<evidence type="ECO:0000313" key="1">
    <source>
        <dbReference type="EMBL" id="KAK3770404.1"/>
    </source>
</evidence>
<name>A0AAE0ZJ64_9GAST</name>
<keyword evidence="2" id="KW-1185">Reference proteome</keyword>
<sequence>MFCHALVDSNFQPDNAQQRNKAAVYGSYQTMKARAPSQSCPYSPSTRWCERTAITTSKRRQDREIQGWNPV</sequence>
<proteinExistence type="predicted"/>
<accession>A0AAE0ZJ64</accession>
<reference evidence="1" key="1">
    <citation type="journal article" date="2023" name="G3 (Bethesda)">
        <title>A reference genome for the long-term kleptoplast-retaining sea slug Elysia crispata morphotype clarki.</title>
        <authorList>
            <person name="Eastman K.E."/>
            <person name="Pendleton A.L."/>
            <person name="Shaikh M.A."/>
            <person name="Suttiyut T."/>
            <person name="Ogas R."/>
            <person name="Tomko P."/>
            <person name="Gavelis G."/>
            <person name="Widhalm J.R."/>
            <person name="Wisecaver J.H."/>
        </authorList>
    </citation>
    <scope>NUCLEOTIDE SEQUENCE</scope>
    <source>
        <strain evidence="1">ECLA1</strain>
    </source>
</reference>
<dbReference type="EMBL" id="JAWDGP010003844">
    <property type="protein sequence ID" value="KAK3770404.1"/>
    <property type="molecule type" value="Genomic_DNA"/>
</dbReference>
<gene>
    <name evidence="1" type="ORF">RRG08_012147</name>
</gene>
<dbReference type="Proteomes" id="UP001283361">
    <property type="component" value="Unassembled WGS sequence"/>
</dbReference>
<dbReference type="AlphaFoldDB" id="A0AAE0ZJ64"/>